<dbReference type="Pfam" id="PF09829">
    <property type="entry name" value="DUF2057"/>
    <property type="match status" value="1"/>
</dbReference>
<gene>
    <name evidence="4" type="ORF">VII00023_19771</name>
</gene>
<proteinExistence type="inferred from homology"/>
<reference evidence="4 5" key="1">
    <citation type="journal article" date="2012" name="Int. J. Syst. Evol. Microbiol.">
        <title>Vibrio caribbeanicus sp. nov., isolated from the marine sponge Scleritoderma cyanea.</title>
        <authorList>
            <person name="Hoffmann M."/>
            <person name="Monday S.R."/>
            <person name="Allard M.W."/>
            <person name="Strain E.A."/>
            <person name="Whittaker P."/>
            <person name="Naum M."/>
            <person name="McCarthy P.J."/>
            <person name="Lopez J.V."/>
            <person name="Fischer M."/>
            <person name="Brown E.W."/>
        </authorList>
    </citation>
    <scope>NUCLEOTIDE SEQUENCE [LARGE SCALE GENOMIC DNA]</scope>
    <source>
        <strain evidence="4 5">ATCC 700023</strain>
    </source>
</reference>
<sequence>MLELVNQMKKILILSIAVMMSAFAQAQVTIKTDNRVEILAVNQTINQVPEKGEGDLQIANGENQLLIRVTAMVDGNGGKTKFNSLPMVIRFDAADQTLTLETPFAIRNERAVKQFSDNPSVSIMSKGQEIPYVLDTIHDQTFALLKDYNAMLSRYNQTQGKATIAPVAIQASTVPKTPLDHQRHDDSLHKVAETAFMQMTPTQRQQFIAWAVQRLND</sequence>
<evidence type="ECO:0000313" key="5">
    <source>
        <dbReference type="Proteomes" id="UP000004605"/>
    </source>
</evidence>
<comment type="similarity">
    <text evidence="1">Belongs to the UPF0319 family.</text>
</comment>
<dbReference type="InterPro" id="IPR018635">
    <property type="entry name" value="UPF0319"/>
</dbReference>
<feature type="signal peptide" evidence="3">
    <location>
        <begin position="1"/>
        <end position="26"/>
    </location>
</feature>
<keyword evidence="5" id="KW-1185">Reference proteome</keyword>
<evidence type="ECO:0000256" key="3">
    <source>
        <dbReference type="SAM" id="SignalP"/>
    </source>
</evidence>
<accession>F9S2N4</accession>
<evidence type="ECO:0000313" key="4">
    <source>
        <dbReference type="EMBL" id="EGU39260.1"/>
    </source>
</evidence>
<dbReference type="Proteomes" id="UP000004605">
    <property type="component" value="Unassembled WGS sequence"/>
</dbReference>
<evidence type="ECO:0000256" key="2">
    <source>
        <dbReference type="ARBA" id="ARBA00022729"/>
    </source>
</evidence>
<dbReference type="PANTHER" id="PTHR38108">
    <property type="entry name" value="UPF0319 PROTEIN YCCT"/>
    <property type="match status" value="1"/>
</dbReference>
<protein>
    <submittedName>
        <fullName evidence="4">Uncharacterized protein</fullName>
    </submittedName>
</protein>
<dbReference type="EMBL" id="AFWF01000154">
    <property type="protein sequence ID" value="EGU39260.1"/>
    <property type="molecule type" value="Genomic_DNA"/>
</dbReference>
<dbReference type="AlphaFoldDB" id="F9S2N4"/>
<dbReference type="PANTHER" id="PTHR38108:SF1">
    <property type="entry name" value="UPF0319 PROTEIN YCCT"/>
    <property type="match status" value="1"/>
</dbReference>
<keyword evidence="2 3" id="KW-0732">Signal</keyword>
<name>F9S2N4_9VIBR</name>
<feature type="chain" id="PRO_5003387318" evidence="3">
    <location>
        <begin position="27"/>
        <end position="217"/>
    </location>
</feature>
<organism evidence="4 5">
    <name type="scientific">Vibrio ichthyoenteri ATCC 700023</name>
    <dbReference type="NCBI Taxonomy" id="870968"/>
    <lineage>
        <taxon>Bacteria</taxon>
        <taxon>Pseudomonadati</taxon>
        <taxon>Pseudomonadota</taxon>
        <taxon>Gammaproteobacteria</taxon>
        <taxon>Vibrionales</taxon>
        <taxon>Vibrionaceae</taxon>
        <taxon>Vibrio</taxon>
    </lineage>
</organism>
<comment type="caution">
    <text evidence="4">The sequence shown here is derived from an EMBL/GenBank/DDBJ whole genome shotgun (WGS) entry which is preliminary data.</text>
</comment>
<evidence type="ECO:0000256" key="1">
    <source>
        <dbReference type="ARBA" id="ARBA00008490"/>
    </source>
</evidence>